<keyword evidence="1" id="KW-1133">Transmembrane helix</keyword>
<dbReference type="InterPro" id="IPR052336">
    <property type="entry name" value="MlaD_Phospholipid_Transporter"/>
</dbReference>
<comment type="caution">
    <text evidence="3">The sequence shown here is derived from an EMBL/GenBank/DDBJ whole genome shotgun (WGS) entry which is preliminary data.</text>
</comment>
<dbReference type="Proteomes" id="UP000318578">
    <property type="component" value="Unassembled WGS sequence"/>
</dbReference>
<evidence type="ECO:0000313" key="4">
    <source>
        <dbReference type="Proteomes" id="UP000318578"/>
    </source>
</evidence>
<dbReference type="OrthoDB" id="5242071at2"/>
<accession>A0A558A4Y3</accession>
<feature type="transmembrane region" description="Helical" evidence="1">
    <location>
        <begin position="21"/>
        <end position="43"/>
    </location>
</feature>
<protein>
    <submittedName>
        <fullName evidence="3">MCE family protein</fullName>
    </submittedName>
</protein>
<proteinExistence type="predicted"/>
<keyword evidence="1" id="KW-0812">Transmembrane</keyword>
<evidence type="ECO:0000259" key="2">
    <source>
        <dbReference type="Pfam" id="PF02470"/>
    </source>
</evidence>
<organism evidence="3 4">
    <name type="scientific">Amycolatopsis acidiphila</name>
    <dbReference type="NCBI Taxonomy" id="715473"/>
    <lineage>
        <taxon>Bacteria</taxon>
        <taxon>Bacillati</taxon>
        <taxon>Actinomycetota</taxon>
        <taxon>Actinomycetes</taxon>
        <taxon>Pseudonocardiales</taxon>
        <taxon>Pseudonocardiaceae</taxon>
        <taxon>Amycolatopsis</taxon>
    </lineage>
</organism>
<dbReference type="RefSeq" id="WP_144642244.1">
    <property type="nucleotide sequence ID" value="NZ_BNAX01000002.1"/>
</dbReference>
<dbReference type="AlphaFoldDB" id="A0A558A4Y3"/>
<sequence>MTKTVLRKLFGGKNADGSHRGFSPVKLGVFFIVLVLVVGAGLFGKSRIVTTLRPGDTITVHFARDYKLQSYQSQVKVAFAPVGTVTGVEEQNDGSAVVSIKLDKGTLQKLRSQPTAVIRPTTLLGGSYFVDLQPGGPPGDLAGGTIPVERTQLPVELGQVANTLQPDALAGLQHTVGDVDQTLRDGGQQAVDQLLADAPDVLGPAANVLDAARGQHPGSDLPNLVTGLESTSARLSEHQGQLDAIVSNLNTTASTLGEDSSQLAATIRDLPATLRSANTGLQRLDTSLGKLRDTSDDARPVAQQLSSALTHLDPVLTRAEPFVRQTDALLGDAEPLVRQLIPVSQEATGVLTDIRGPVLDRLNGPVKDFLYSTYQGTGEYAKSTSDVPMYKEIAGAVTNLDKTGSLFDPNGHAIAIQVGFGLGTAGGLPVNLQNFLDRLEQQIQRNQQEGR</sequence>
<evidence type="ECO:0000313" key="3">
    <source>
        <dbReference type="EMBL" id="TVT19329.1"/>
    </source>
</evidence>
<feature type="domain" description="Mce/MlaD" evidence="2">
    <location>
        <begin position="55"/>
        <end position="135"/>
    </location>
</feature>
<dbReference type="Pfam" id="PF02470">
    <property type="entry name" value="MlaD"/>
    <property type="match status" value="1"/>
</dbReference>
<keyword evidence="1" id="KW-0472">Membrane</keyword>
<gene>
    <name evidence="3" type="ORF">FNH06_24535</name>
</gene>
<name>A0A558A4Y3_9PSEU</name>
<dbReference type="PANTHER" id="PTHR33371">
    <property type="entry name" value="INTERMEMBRANE PHOSPHOLIPID TRANSPORT SYSTEM BINDING PROTEIN MLAD-RELATED"/>
    <property type="match status" value="1"/>
</dbReference>
<dbReference type="PANTHER" id="PTHR33371:SF4">
    <property type="entry name" value="INTERMEMBRANE PHOSPHOLIPID TRANSPORT SYSTEM BINDING PROTEIN MLAD"/>
    <property type="match status" value="1"/>
</dbReference>
<evidence type="ECO:0000256" key="1">
    <source>
        <dbReference type="SAM" id="Phobius"/>
    </source>
</evidence>
<reference evidence="3 4" key="1">
    <citation type="submission" date="2019-07" db="EMBL/GenBank/DDBJ databases">
        <title>New species of Amycolatopsis and Streptomyces.</title>
        <authorList>
            <person name="Duangmal K."/>
            <person name="Teo W.F.A."/>
            <person name="Lipun K."/>
        </authorList>
    </citation>
    <scope>NUCLEOTIDE SEQUENCE [LARGE SCALE GENOMIC DNA]</scope>
    <source>
        <strain evidence="3 4">JCM 30562</strain>
    </source>
</reference>
<keyword evidence="4" id="KW-1185">Reference proteome</keyword>
<dbReference type="EMBL" id="VJZA01000048">
    <property type="protein sequence ID" value="TVT19329.1"/>
    <property type="molecule type" value="Genomic_DNA"/>
</dbReference>
<dbReference type="InterPro" id="IPR003399">
    <property type="entry name" value="Mce/MlaD"/>
</dbReference>